<comment type="caution">
    <text evidence="5">The sequence shown here is derived from an EMBL/GenBank/DDBJ whole genome shotgun (WGS) entry which is preliminary data.</text>
</comment>
<feature type="signal peptide" evidence="3">
    <location>
        <begin position="1"/>
        <end position="24"/>
    </location>
</feature>
<feature type="domain" description="DUF4124" evidence="4">
    <location>
        <begin position="23"/>
        <end position="85"/>
    </location>
</feature>
<proteinExistence type="predicted"/>
<evidence type="ECO:0000256" key="2">
    <source>
        <dbReference type="SAM" id="MobiDB-lite"/>
    </source>
</evidence>
<reference evidence="5 6" key="1">
    <citation type="submission" date="2021-05" db="EMBL/GenBank/DDBJ databases">
        <title>The draft genome of Geobacter pelophilus DSM 12255.</title>
        <authorList>
            <person name="Xu Z."/>
            <person name="Masuda Y."/>
            <person name="Itoh H."/>
            <person name="Senoo K."/>
        </authorList>
    </citation>
    <scope>NUCLEOTIDE SEQUENCE [LARGE SCALE GENOMIC DNA]</scope>
    <source>
        <strain evidence="5 6">DSM 12255</strain>
    </source>
</reference>
<dbReference type="InterPro" id="IPR025392">
    <property type="entry name" value="DUF4124"/>
</dbReference>
<gene>
    <name evidence="5" type="ORF">KI809_00125</name>
</gene>
<evidence type="ECO:0000256" key="3">
    <source>
        <dbReference type="SAM" id="SignalP"/>
    </source>
</evidence>
<keyword evidence="6" id="KW-1185">Reference proteome</keyword>
<name>A0AAW4L238_9BACT</name>
<dbReference type="EMBL" id="JAHCVJ010000001">
    <property type="protein sequence ID" value="MBT0662695.1"/>
    <property type="molecule type" value="Genomic_DNA"/>
</dbReference>
<keyword evidence="3" id="KW-0732">Signal</keyword>
<dbReference type="AlphaFoldDB" id="A0AAW4L238"/>
<dbReference type="Proteomes" id="UP000811899">
    <property type="component" value="Unassembled WGS sequence"/>
</dbReference>
<evidence type="ECO:0000256" key="1">
    <source>
        <dbReference type="SAM" id="Coils"/>
    </source>
</evidence>
<feature type="chain" id="PRO_5043935558" evidence="3">
    <location>
        <begin position="25"/>
        <end position="180"/>
    </location>
</feature>
<evidence type="ECO:0000313" key="6">
    <source>
        <dbReference type="Proteomes" id="UP000811899"/>
    </source>
</evidence>
<dbReference type="Pfam" id="PF13511">
    <property type="entry name" value="DUF4124"/>
    <property type="match status" value="1"/>
</dbReference>
<sequence length="180" mass="20768">MKIKGFWLLVIGLQVGALESTSLAAMYKWEDSNGVHFSDNPASIPGKYRKKAINLEPKESNATTDANRDVAVTPEPKQSQPPPAQELKSADNGRDYWVQRFTTIRSELKGLKEGLKGKKERMNEFRRKWLVTQRRAERQSLNLIEDEINRDEERITELERQLEALDAEAARNSVPFEWRQ</sequence>
<dbReference type="RefSeq" id="WP_214169497.1">
    <property type="nucleotide sequence ID" value="NZ_JAHCVJ010000001.1"/>
</dbReference>
<organism evidence="5 6">
    <name type="scientific">Geoanaerobacter pelophilus</name>
    <dbReference type="NCBI Taxonomy" id="60036"/>
    <lineage>
        <taxon>Bacteria</taxon>
        <taxon>Pseudomonadati</taxon>
        <taxon>Thermodesulfobacteriota</taxon>
        <taxon>Desulfuromonadia</taxon>
        <taxon>Geobacterales</taxon>
        <taxon>Geobacteraceae</taxon>
        <taxon>Geoanaerobacter</taxon>
    </lineage>
</organism>
<evidence type="ECO:0000313" key="5">
    <source>
        <dbReference type="EMBL" id="MBT0662695.1"/>
    </source>
</evidence>
<feature type="coiled-coil region" evidence="1">
    <location>
        <begin position="108"/>
        <end position="168"/>
    </location>
</feature>
<keyword evidence="1" id="KW-0175">Coiled coil</keyword>
<protein>
    <submittedName>
        <fullName evidence="5">DUF4124 domain-containing protein</fullName>
    </submittedName>
</protein>
<accession>A0AAW4L238</accession>
<feature type="region of interest" description="Disordered" evidence="2">
    <location>
        <begin position="58"/>
        <end position="93"/>
    </location>
</feature>
<evidence type="ECO:0000259" key="4">
    <source>
        <dbReference type="Pfam" id="PF13511"/>
    </source>
</evidence>